<dbReference type="InterPro" id="IPR017853">
    <property type="entry name" value="GH"/>
</dbReference>
<organism evidence="7 8">
    <name type="scientific">Thalassotalea nanhaiensis</name>
    <dbReference type="NCBI Taxonomy" id="3065648"/>
    <lineage>
        <taxon>Bacteria</taxon>
        <taxon>Pseudomonadati</taxon>
        <taxon>Pseudomonadota</taxon>
        <taxon>Gammaproteobacteria</taxon>
        <taxon>Alteromonadales</taxon>
        <taxon>Colwelliaceae</taxon>
        <taxon>Thalassotalea</taxon>
    </lineage>
</organism>
<keyword evidence="3" id="KW-0732">Signal</keyword>
<gene>
    <name evidence="7" type="primary">pulA</name>
    <name evidence="7" type="ORF">RI845_00780</name>
</gene>
<evidence type="ECO:0000256" key="1">
    <source>
        <dbReference type="ARBA" id="ARBA00008061"/>
    </source>
</evidence>
<dbReference type="Proteomes" id="UP001248581">
    <property type="component" value="Chromosome"/>
</dbReference>
<dbReference type="NCBIfam" id="TIGR02103">
    <property type="entry name" value="pullul_strch"/>
    <property type="match status" value="1"/>
</dbReference>
<dbReference type="Gene3D" id="2.60.40.1180">
    <property type="entry name" value="Golgi alpha-mannosidase II"/>
    <property type="match status" value="1"/>
</dbReference>
<dbReference type="RefSeq" id="WP_348387852.1">
    <property type="nucleotide sequence ID" value="NZ_CP134146.1"/>
</dbReference>
<feature type="domain" description="Alpha-1,6-glucosidases pullulanase-type C-terminal" evidence="5">
    <location>
        <begin position="762"/>
        <end position="922"/>
    </location>
</feature>
<proteinExistence type="inferred from homology"/>
<dbReference type="InterPro" id="IPR011839">
    <property type="entry name" value="Pullul_strch"/>
</dbReference>
<evidence type="ECO:0000256" key="2">
    <source>
        <dbReference type="ARBA" id="ARBA00023295"/>
    </source>
</evidence>
<dbReference type="InterPro" id="IPR004193">
    <property type="entry name" value="Glyco_hydro_13_N"/>
</dbReference>
<evidence type="ECO:0000259" key="4">
    <source>
        <dbReference type="Pfam" id="PF02922"/>
    </source>
</evidence>
<dbReference type="EMBL" id="CP134146">
    <property type="protein sequence ID" value="WNC68697.1"/>
    <property type="molecule type" value="Genomic_DNA"/>
</dbReference>
<dbReference type="InterPro" id="IPR013780">
    <property type="entry name" value="Glyco_hydro_b"/>
</dbReference>
<dbReference type="Pfam" id="PF02922">
    <property type="entry name" value="CBM_48"/>
    <property type="match status" value="1"/>
</dbReference>
<dbReference type="InterPro" id="IPR040671">
    <property type="entry name" value="Pullulanase_N2"/>
</dbReference>
<comment type="similarity">
    <text evidence="1">Belongs to the glycosyl hydrolase 13 family.</text>
</comment>
<dbReference type="InterPro" id="IPR014756">
    <property type="entry name" value="Ig_E-set"/>
</dbReference>
<evidence type="ECO:0000313" key="7">
    <source>
        <dbReference type="EMBL" id="WNC68697.1"/>
    </source>
</evidence>
<evidence type="ECO:0000259" key="6">
    <source>
        <dbReference type="Pfam" id="PF17967"/>
    </source>
</evidence>
<dbReference type="SUPFAM" id="SSF51011">
    <property type="entry name" value="Glycosyl hydrolase domain"/>
    <property type="match status" value="1"/>
</dbReference>
<dbReference type="PANTHER" id="PTHR43002">
    <property type="entry name" value="GLYCOGEN DEBRANCHING ENZYME"/>
    <property type="match status" value="1"/>
</dbReference>
<dbReference type="SUPFAM" id="SSF81296">
    <property type="entry name" value="E set domains"/>
    <property type="match status" value="2"/>
</dbReference>
<dbReference type="Gene3D" id="2.60.40.10">
    <property type="entry name" value="Immunoglobulins"/>
    <property type="match status" value="1"/>
</dbReference>
<dbReference type="CDD" id="cd11341">
    <property type="entry name" value="AmyAc_Pullulanase_LD-like"/>
    <property type="match status" value="1"/>
</dbReference>
<dbReference type="PROSITE" id="PS51257">
    <property type="entry name" value="PROKAR_LIPOPROTEIN"/>
    <property type="match status" value="1"/>
</dbReference>
<dbReference type="Gene3D" id="3.20.20.80">
    <property type="entry name" value="Glycosidases"/>
    <property type="match status" value="1"/>
</dbReference>
<name>A0ABY9TIW1_9GAMM</name>
<reference evidence="8" key="1">
    <citation type="submission" date="2023-09" db="EMBL/GenBank/DDBJ databases">
        <authorList>
            <person name="Li S."/>
            <person name="Li X."/>
            <person name="Zhang C."/>
            <person name="Zhao Z."/>
        </authorList>
    </citation>
    <scope>NUCLEOTIDE SEQUENCE [LARGE SCALE GENOMIC DNA]</scope>
    <source>
        <strain evidence="8">SQ345</strain>
    </source>
</reference>
<keyword evidence="8" id="KW-1185">Reference proteome</keyword>
<feature type="signal peptide" evidence="3">
    <location>
        <begin position="1"/>
        <end position="22"/>
    </location>
</feature>
<evidence type="ECO:0000313" key="8">
    <source>
        <dbReference type="Proteomes" id="UP001248581"/>
    </source>
</evidence>
<feature type="domain" description="Glycoside hydrolase family 13 N-terminal" evidence="4">
    <location>
        <begin position="157"/>
        <end position="243"/>
    </location>
</feature>
<keyword evidence="2" id="KW-0378">Hydrolase</keyword>
<protein>
    <submittedName>
        <fullName evidence="7">Pullulanase-type alpha-1,6-glucosidase</fullName>
    </submittedName>
</protein>
<evidence type="ECO:0000256" key="3">
    <source>
        <dbReference type="SAM" id="SignalP"/>
    </source>
</evidence>
<sequence>MRLSLFPVFLLLLLVACSPAIDQQVDFNGIEISGLDNDVSGHWLAKNELLLYSKVDASIAHYLITTGKNSAQWLLKNQPLSLTSQQKFPHLVESGQGLSFVENITSKQIKQLLKQQLFIVGVNSDNKVISTTRVQTGNVIDDIYTSAANDADEITDFGATLSAQGTQFKLWAPTAKRVSVLLFNQDKSAHEIQQIELSQNLTTGAWQGLVKQSLFDVYYQYKIELFHPESQQKETLITTDPYSLSLSANSEYSQVTDLNNPTTKPLGWDEQANPTVENIEDNIFYELHIGDFSGTDNSLADQQAKGKYKAFAEKNSDGIKHLKLLKQAGLNNIHLLPTFDIGTINETEEQRISLTDTVAKLCSIYAKHTLCQTEGVNHQHTLLDILNSYDPASSNAEQLVSELRELDDYNWGYDPFHYTVPEGSYALNPEGNARIVEFREMVQHIHNLGFRVIMDVVYNHTHQAGLEGTSVLDKIVPGYYQRLNPVTGLIEQSTCCDNTATERKMMAKLMTDSLVVWARDYKIDGFRFDLMAHQPKSVMLQTREAVQAVDPDNYFYGEGWNFGEVANNQRFVQASQLELAGTEIGTFTDRLRDAVRGGGMTESGDEIRKLQGIGNGLYTLPNELRSQEDSKEHYLLLADQLRVGLAGNLANFPLTNAKNEQVTGKDIPYGDQPSGYALDPADTINYVSKHDNQTLWDNNQYRNDFSLSIDDRVRLQTLSLSYPLLAQGIPFLHMGSELLRSKSYLRDSYDYGHWFNKVDFSMQTNNYNVGLPPHEKDQQNWQVIGKVISKNAGRDLVKVQHIEFSRARFIEFLKIRSSINLFRLTTAEAVNSQVKFHNTGSDQELGLIVMSLTDLDDIDKNYQQIVVVFNSSAKQRTFAFDDSESFKLHPVQATSTDQLISASLADEHGFTVNKFSTAVFVK</sequence>
<dbReference type="InterPro" id="IPR013783">
    <property type="entry name" value="Ig-like_fold"/>
</dbReference>
<dbReference type="Gene3D" id="2.60.40.1130">
    <property type="entry name" value="Rab geranylgeranyltransferase alpha-subunit, insert domain"/>
    <property type="match status" value="1"/>
</dbReference>
<accession>A0ABY9TIW1</accession>
<dbReference type="InterPro" id="IPR024561">
    <property type="entry name" value="Pullul_strch_C"/>
</dbReference>
<feature type="domain" description="Pullulanase N2" evidence="6">
    <location>
        <begin position="48"/>
        <end position="142"/>
    </location>
</feature>
<dbReference type="CDD" id="cd02860">
    <property type="entry name" value="E_set_Pullulanase"/>
    <property type="match status" value="1"/>
</dbReference>
<evidence type="ECO:0000259" key="5">
    <source>
        <dbReference type="Pfam" id="PF11852"/>
    </source>
</evidence>
<feature type="chain" id="PRO_5046644965" evidence="3">
    <location>
        <begin position="23"/>
        <end position="922"/>
    </location>
</feature>
<dbReference type="Pfam" id="PF11852">
    <property type="entry name" value="Pullul_strch_C"/>
    <property type="match status" value="1"/>
</dbReference>
<dbReference type="Pfam" id="PF17967">
    <property type="entry name" value="Pullulanase_N2"/>
    <property type="match status" value="1"/>
</dbReference>
<dbReference type="SUPFAM" id="SSF51445">
    <property type="entry name" value="(Trans)glycosidases"/>
    <property type="match status" value="1"/>
</dbReference>
<keyword evidence="2" id="KW-0326">Glycosidase</keyword>